<comment type="caution">
    <text evidence="1">The sequence shown here is derived from an EMBL/GenBank/DDBJ whole genome shotgun (WGS) entry which is preliminary data.</text>
</comment>
<dbReference type="EMBL" id="NCKW01015507">
    <property type="protein sequence ID" value="POM62731.1"/>
    <property type="molecule type" value="Genomic_DNA"/>
</dbReference>
<keyword evidence="2" id="KW-1185">Reference proteome</keyword>
<dbReference type="AlphaFoldDB" id="A0A2P4XB03"/>
<name>A0A2P4XB03_9STRA</name>
<reference evidence="1 2" key="1">
    <citation type="journal article" date="2017" name="Genome Biol. Evol.">
        <title>Phytophthora megakarya and P. palmivora, closely related causal agents of cacao black pod rot, underwent increases in genome sizes and gene numbers by different mechanisms.</title>
        <authorList>
            <person name="Ali S.S."/>
            <person name="Shao J."/>
            <person name="Lary D.J."/>
            <person name="Kronmiller B."/>
            <person name="Shen D."/>
            <person name="Strem M.D."/>
            <person name="Amoako-Attah I."/>
            <person name="Akrofi A.Y."/>
            <person name="Begoude B.A."/>
            <person name="Ten Hoopen G.M."/>
            <person name="Coulibaly K."/>
            <person name="Kebe B.I."/>
            <person name="Melnick R.L."/>
            <person name="Guiltinan M.J."/>
            <person name="Tyler B.M."/>
            <person name="Meinhardt L.W."/>
            <person name="Bailey B.A."/>
        </authorList>
    </citation>
    <scope>NUCLEOTIDE SEQUENCE [LARGE SCALE GENOMIC DNA]</scope>
    <source>
        <strain evidence="2">sbr112.9</strain>
    </source>
</reference>
<proteinExistence type="predicted"/>
<sequence>MTAVLTLSAHRVPVTANIAENFVPCRSVSDQSRFLRGNNTDKVSAAADNHLASVFKFAVDVKENPRVMGIELKTIPGADEAIIKKSVEKCTSCIEGLGKLSCLNKSNCELFLRCEH</sequence>
<evidence type="ECO:0000313" key="1">
    <source>
        <dbReference type="EMBL" id="POM62731.1"/>
    </source>
</evidence>
<accession>A0A2P4XB03</accession>
<dbReference type="Proteomes" id="UP000237271">
    <property type="component" value="Unassembled WGS sequence"/>
</dbReference>
<gene>
    <name evidence="1" type="ORF">PHPALM_28070</name>
</gene>
<organism evidence="1 2">
    <name type="scientific">Phytophthora palmivora</name>
    <dbReference type="NCBI Taxonomy" id="4796"/>
    <lineage>
        <taxon>Eukaryota</taxon>
        <taxon>Sar</taxon>
        <taxon>Stramenopiles</taxon>
        <taxon>Oomycota</taxon>
        <taxon>Peronosporomycetes</taxon>
        <taxon>Peronosporales</taxon>
        <taxon>Peronosporaceae</taxon>
        <taxon>Phytophthora</taxon>
    </lineage>
</organism>
<evidence type="ECO:0000313" key="2">
    <source>
        <dbReference type="Proteomes" id="UP000237271"/>
    </source>
</evidence>
<protein>
    <submittedName>
        <fullName evidence="1">Secreted RxLR effector peptide protein</fullName>
    </submittedName>
</protein>